<dbReference type="AlphaFoldDB" id="A0AAN7WA56"/>
<dbReference type="InterPro" id="IPR036291">
    <property type="entry name" value="NAD(P)-bd_dom_sf"/>
</dbReference>
<dbReference type="GO" id="GO:0016491">
    <property type="term" value="F:oxidoreductase activity"/>
    <property type="evidence" value="ECO:0007669"/>
    <property type="project" value="UniProtKB-KW"/>
</dbReference>
<comment type="caution">
    <text evidence="5">The sequence shown here is derived from an EMBL/GenBank/DDBJ whole genome shotgun (WGS) entry which is preliminary data.</text>
</comment>
<dbReference type="GO" id="GO:0000166">
    <property type="term" value="F:nucleotide binding"/>
    <property type="evidence" value="ECO:0007669"/>
    <property type="project" value="InterPro"/>
</dbReference>
<evidence type="ECO:0000256" key="1">
    <source>
        <dbReference type="ARBA" id="ARBA00010928"/>
    </source>
</evidence>
<reference evidence="5" key="1">
    <citation type="submission" date="2023-08" db="EMBL/GenBank/DDBJ databases">
        <title>Black Yeasts Isolated from many extreme environments.</title>
        <authorList>
            <person name="Coleine C."/>
            <person name="Stajich J.E."/>
            <person name="Selbmann L."/>
        </authorList>
    </citation>
    <scope>NUCLEOTIDE SEQUENCE</scope>
    <source>
        <strain evidence="5">CCFEE 5810</strain>
    </source>
</reference>
<feature type="domain" description="Gfo/Idh/MocA-like oxidoreductase N-terminal" evidence="3">
    <location>
        <begin position="7"/>
        <end position="126"/>
    </location>
</feature>
<keyword evidence="2" id="KW-0560">Oxidoreductase</keyword>
<dbReference type="Gene3D" id="3.30.360.10">
    <property type="entry name" value="Dihydrodipicolinate Reductase, domain 2"/>
    <property type="match status" value="1"/>
</dbReference>
<protein>
    <recommendedName>
        <fullName evidence="7">NAD binding Rossmann fold oxidoreductase</fullName>
    </recommendedName>
</protein>
<accession>A0AAN7WA56</accession>
<dbReference type="InterPro" id="IPR004104">
    <property type="entry name" value="Gfo/Idh/MocA-like_OxRdtase_C"/>
</dbReference>
<dbReference type="Pfam" id="PF02894">
    <property type="entry name" value="GFO_IDH_MocA_C"/>
    <property type="match status" value="1"/>
</dbReference>
<evidence type="ECO:0000313" key="6">
    <source>
        <dbReference type="Proteomes" id="UP001310594"/>
    </source>
</evidence>
<dbReference type="InterPro" id="IPR051317">
    <property type="entry name" value="Gfo/Idh/MocA_oxidoreduct"/>
</dbReference>
<name>A0AAN7WA56_9PEZI</name>
<evidence type="ECO:0000256" key="2">
    <source>
        <dbReference type="ARBA" id="ARBA00023002"/>
    </source>
</evidence>
<proteinExistence type="inferred from homology"/>
<feature type="domain" description="Gfo/Idh/MocA-like oxidoreductase C-terminal" evidence="4">
    <location>
        <begin position="139"/>
        <end position="361"/>
    </location>
</feature>
<evidence type="ECO:0000259" key="4">
    <source>
        <dbReference type="Pfam" id="PF02894"/>
    </source>
</evidence>
<dbReference type="InterPro" id="IPR000683">
    <property type="entry name" value="Gfo/Idh/MocA-like_OxRdtase_N"/>
</dbReference>
<evidence type="ECO:0000259" key="3">
    <source>
        <dbReference type="Pfam" id="PF01408"/>
    </source>
</evidence>
<dbReference type="PANTHER" id="PTHR43708">
    <property type="entry name" value="CONSERVED EXPRESSED OXIDOREDUCTASE (EUROFUNG)"/>
    <property type="match status" value="1"/>
</dbReference>
<sequence>MASKPYNVAVVGYGMSAKVFHIPLLLALSSEFKLYGIVQRSPKPDDDASKDHPDTKSWRSIDEVYTDPEVDVVVLTTIPETHHSMCKAALEAGKHVVVEKPFVTTVAEADDLLAVAKKTGKLLTVYQNRRWDSDYLTLRKVLASGSLGEIIEFEVHYDRYRPETPPDGWKSRDAPGHGSIFDLGTHKIDQVYHTFGLPTKVTGLITTQRRHPREGGAHDSYTLLFQYPNALLVTVKTSLISAETEQLHFWVRGTEGSFKKFGVDVQEDQLKVRMRPGDEGFGVEPEGLYGSLTTVGEGGKMERKVYETVSPPTTYVEFYRLFAEALKGKGEVPVKAEDARDCLRIIEAAFVSSREDRTVTL</sequence>
<evidence type="ECO:0000313" key="5">
    <source>
        <dbReference type="EMBL" id="KAK5698962.1"/>
    </source>
</evidence>
<gene>
    <name evidence="5" type="ORF">LTR97_006611</name>
</gene>
<evidence type="ECO:0008006" key="7">
    <source>
        <dbReference type="Google" id="ProtNLM"/>
    </source>
</evidence>
<organism evidence="5 6">
    <name type="scientific">Elasticomyces elasticus</name>
    <dbReference type="NCBI Taxonomy" id="574655"/>
    <lineage>
        <taxon>Eukaryota</taxon>
        <taxon>Fungi</taxon>
        <taxon>Dikarya</taxon>
        <taxon>Ascomycota</taxon>
        <taxon>Pezizomycotina</taxon>
        <taxon>Dothideomycetes</taxon>
        <taxon>Dothideomycetidae</taxon>
        <taxon>Mycosphaerellales</taxon>
        <taxon>Teratosphaeriaceae</taxon>
        <taxon>Elasticomyces</taxon>
    </lineage>
</organism>
<dbReference type="PANTHER" id="PTHR43708:SF5">
    <property type="entry name" value="CONSERVED EXPRESSED OXIDOREDUCTASE (EUROFUNG)-RELATED"/>
    <property type="match status" value="1"/>
</dbReference>
<dbReference type="Gene3D" id="3.40.50.720">
    <property type="entry name" value="NAD(P)-binding Rossmann-like Domain"/>
    <property type="match status" value="1"/>
</dbReference>
<dbReference type="Pfam" id="PF01408">
    <property type="entry name" value="GFO_IDH_MocA"/>
    <property type="match status" value="1"/>
</dbReference>
<dbReference type="EMBL" id="JAVRQU010000009">
    <property type="protein sequence ID" value="KAK5698962.1"/>
    <property type="molecule type" value="Genomic_DNA"/>
</dbReference>
<dbReference type="SUPFAM" id="SSF51735">
    <property type="entry name" value="NAD(P)-binding Rossmann-fold domains"/>
    <property type="match status" value="1"/>
</dbReference>
<dbReference type="Proteomes" id="UP001310594">
    <property type="component" value="Unassembled WGS sequence"/>
</dbReference>
<comment type="similarity">
    <text evidence="1">Belongs to the Gfo/Idh/MocA family.</text>
</comment>